<name>A0ABS8AB03_9BACT</name>
<evidence type="ECO:0008006" key="3">
    <source>
        <dbReference type="Google" id="ProtNLM"/>
    </source>
</evidence>
<dbReference type="PROSITE" id="PS51257">
    <property type="entry name" value="PROKAR_LIPOPROTEIN"/>
    <property type="match status" value="1"/>
</dbReference>
<dbReference type="EMBL" id="JAJADQ010000001">
    <property type="protein sequence ID" value="MCB2376400.1"/>
    <property type="molecule type" value="Genomic_DNA"/>
</dbReference>
<accession>A0ABS8AB03</accession>
<reference evidence="1" key="1">
    <citation type="submission" date="2021-10" db="EMBL/GenBank/DDBJ databases">
        <authorList>
            <person name="Dean J.D."/>
            <person name="Kim M.K."/>
            <person name="Newey C.N."/>
            <person name="Stoker T.S."/>
            <person name="Thompson D.W."/>
            <person name="Grose J.H."/>
        </authorList>
    </citation>
    <scope>NUCLEOTIDE SEQUENCE</scope>
    <source>
        <strain evidence="1">BT635</strain>
    </source>
</reference>
<evidence type="ECO:0000313" key="2">
    <source>
        <dbReference type="Proteomes" id="UP001165297"/>
    </source>
</evidence>
<dbReference type="Proteomes" id="UP001165297">
    <property type="component" value="Unassembled WGS sequence"/>
</dbReference>
<protein>
    <recommendedName>
        <fullName evidence="3">Lipocalin-like domain-containing protein</fullName>
    </recommendedName>
</protein>
<sequence length="144" mass="16192">MSPLPIRRLALVPLGFLLLGACKKEKIDKKPADLRGTWQLDKQTIKTTDAQGSSQELTEVLTGYRNHLEITDTAWAFTNTTGFREPYSYTRPTDSTVITRHNAGGQVVYRPYSLIELREHSLTTRLSYEVGAGGRTTIKSTYSR</sequence>
<organism evidence="1 2">
    <name type="scientific">Hymenobacter nitidus</name>
    <dbReference type="NCBI Taxonomy" id="2880929"/>
    <lineage>
        <taxon>Bacteria</taxon>
        <taxon>Pseudomonadati</taxon>
        <taxon>Bacteroidota</taxon>
        <taxon>Cytophagia</taxon>
        <taxon>Cytophagales</taxon>
        <taxon>Hymenobacteraceae</taxon>
        <taxon>Hymenobacter</taxon>
    </lineage>
</organism>
<gene>
    <name evidence="1" type="ORF">LGH70_02330</name>
</gene>
<comment type="caution">
    <text evidence="1">The sequence shown here is derived from an EMBL/GenBank/DDBJ whole genome shotgun (WGS) entry which is preliminary data.</text>
</comment>
<evidence type="ECO:0000313" key="1">
    <source>
        <dbReference type="EMBL" id="MCB2376400.1"/>
    </source>
</evidence>
<keyword evidence="2" id="KW-1185">Reference proteome</keyword>
<dbReference type="RefSeq" id="WP_226182288.1">
    <property type="nucleotide sequence ID" value="NZ_JAJADQ010000001.1"/>
</dbReference>
<proteinExistence type="predicted"/>